<dbReference type="Pfam" id="PF23658">
    <property type="entry name" value="PDZ_CPAF_rel"/>
    <property type="match status" value="1"/>
</dbReference>
<dbReference type="InterPro" id="IPR029045">
    <property type="entry name" value="ClpP/crotonase-like_dom_sf"/>
</dbReference>
<dbReference type="Proteomes" id="UP000766486">
    <property type="component" value="Unassembled WGS sequence"/>
</dbReference>
<proteinExistence type="predicted"/>
<sequence>MRCEQFLYVGLAAISNFFLPGVTAQDTSKGPCQVLAEYQSSIIAQSQWPHTGDIQFIELDAEMAYNCSISVPLVPDDALETINYLKNYSNFDTTLSFLKKPPPSYQKPGVDVMGRLDQVADNIRNGKYKNQREFEIDIWAITAESSEGHFHIELGLLGIFSWFLNDTIVSLSRDGKELPQIYARSDIESLISNPSPIIELGGEPAFEYLRNYIEQFTKSNSIEPHADWNAIVYNGPLAFGQYGHGVDASNLYTGFQKTNMYYGKSLQVRFANGSNVEWFYSAGSTHDLLAEKMTSPENIYNIFIANPAIPSGVNTRSDEHIGRGRLEPVALDERQQQDSPRVKPLPSVPLFNYPRNPDVLEVNFGRGGIVSGYILKDDSVGVLSLPSYDKGIQGGTSALNYTDAVLEFIARAQENKVKKIVIDLSGNGGGSVFLGYTIFKLFFPSIEPSLLGRVRATPHINTIGSIITGVLQDGPQILPSKDFDEIYYGQGGTIGLSAYELLDVDGRDFETWSAFFGPHQNNGDSFTNGAKYNLSTLFIQHDLKFAVPGYGLDIVPSPQSELWAAEDIILLHDGICASTCATFSELMKTDAGVKSVAVGGIPQYGPMQGVSGTRGSRAIDFEDYAELIDLIRKLVDSLGNQAATILRRWGVSLDDIRALPLPMSSSPLHFSGGVNALDMIRVSSPDAPLQFTYQASDCRLFHTFETAHDIRVLWRTVAKVASGDMSACVPGSTKAPGASHNVTLLSDPGYSYNSTWERANSTEVPDRKGFNGNGSSATQLSVGLSGLLAVSLAFIFVFNWS</sequence>
<keyword evidence="2" id="KW-0732">Signal</keyword>
<keyword evidence="1" id="KW-0812">Transmembrane</keyword>
<keyword evidence="6" id="KW-1185">Reference proteome</keyword>
<dbReference type="InterPro" id="IPR005151">
    <property type="entry name" value="Tail-specific_protease"/>
</dbReference>
<name>A0ABY6U891_BIOOC</name>
<feature type="transmembrane region" description="Helical" evidence="1">
    <location>
        <begin position="780"/>
        <end position="800"/>
    </location>
</feature>
<dbReference type="Gene3D" id="3.90.226.10">
    <property type="entry name" value="2-enoyl-CoA Hydratase, Chain A, domain 1"/>
    <property type="match status" value="1"/>
</dbReference>
<dbReference type="SUPFAM" id="SSF52096">
    <property type="entry name" value="ClpP/crotonase"/>
    <property type="match status" value="1"/>
</dbReference>
<feature type="domain" description="Tail specific protease" evidence="3">
    <location>
        <begin position="380"/>
        <end position="444"/>
    </location>
</feature>
<organism evidence="5 6">
    <name type="scientific">Bionectria ochroleuca</name>
    <name type="common">Gliocladium roseum</name>
    <dbReference type="NCBI Taxonomy" id="29856"/>
    <lineage>
        <taxon>Eukaryota</taxon>
        <taxon>Fungi</taxon>
        <taxon>Dikarya</taxon>
        <taxon>Ascomycota</taxon>
        <taxon>Pezizomycotina</taxon>
        <taxon>Sordariomycetes</taxon>
        <taxon>Hypocreomycetidae</taxon>
        <taxon>Hypocreales</taxon>
        <taxon>Bionectriaceae</taxon>
        <taxon>Clonostachys</taxon>
    </lineage>
</organism>
<dbReference type="PANTHER" id="PTHR37049:SF5">
    <property type="entry name" value="TAIL SPECIFIC PROTEASE DOMAIN-CONTAINING PROTEIN"/>
    <property type="match status" value="1"/>
</dbReference>
<evidence type="ECO:0000259" key="3">
    <source>
        <dbReference type="Pfam" id="PF03572"/>
    </source>
</evidence>
<evidence type="ECO:0000313" key="6">
    <source>
        <dbReference type="Proteomes" id="UP000766486"/>
    </source>
</evidence>
<comment type="caution">
    <text evidence="5">The sequence shown here is derived from an EMBL/GenBank/DDBJ whole genome shotgun (WGS) entry which is preliminary data.</text>
</comment>
<reference evidence="5 6" key="1">
    <citation type="submission" date="2019-06" db="EMBL/GenBank/DDBJ databases">
        <authorList>
            <person name="Broberg M."/>
        </authorList>
    </citation>
    <scope>NUCLEOTIDE SEQUENCE [LARGE SCALE GENOMIC DNA]</scope>
</reference>
<dbReference type="Pfam" id="PF03572">
    <property type="entry name" value="Peptidase_S41"/>
    <property type="match status" value="1"/>
</dbReference>
<feature type="chain" id="PRO_5045701044" description="Tail specific protease domain-containing protein" evidence="2">
    <location>
        <begin position="25"/>
        <end position="801"/>
    </location>
</feature>
<evidence type="ECO:0000256" key="1">
    <source>
        <dbReference type="SAM" id="Phobius"/>
    </source>
</evidence>
<protein>
    <recommendedName>
        <fullName evidence="7">Tail specific protease domain-containing protein</fullName>
    </recommendedName>
</protein>
<dbReference type="PANTHER" id="PTHR37049">
    <property type="entry name" value="PEPTIDASE S41 FAMILY PROTEIN"/>
    <property type="match status" value="1"/>
</dbReference>
<dbReference type="InterPro" id="IPR052766">
    <property type="entry name" value="S41A_metabolite_peptidase"/>
</dbReference>
<feature type="domain" description="CPAF-like PDZ" evidence="4">
    <location>
        <begin position="165"/>
        <end position="283"/>
    </location>
</feature>
<evidence type="ECO:0000256" key="2">
    <source>
        <dbReference type="SAM" id="SignalP"/>
    </source>
</evidence>
<dbReference type="EMBL" id="CABFNS010000767">
    <property type="protein sequence ID" value="VUC27276.1"/>
    <property type="molecule type" value="Genomic_DNA"/>
</dbReference>
<feature type="signal peptide" evidence="2">
    <location>
        <begin position="1"/>
        <end position="24"/>
    </location>
</feature>
<accession>A0ABY6U891</accession>
<evidence type="ECO:0000259" key="4">
    <source>
        <dbReference type="Pfam" id="PF23658"/>
    </source>
</evidence>
<dbReference type="InterPro" id="IPR056186">
    <property type="entry name" value="PDZ_CPAF-rel"/>
</dbReference>
<gene>
    <name evidence="5" type="ORF">CLO192961_LOCUS208388</name>
</gene>
<evidence type="ECO:0000313" key="5">
    <source>
        <dbReference type="EMBL" id="VUC27276.1"/>
    </source>
</evidence>
<keyword evidence="1" id="KW-1133">Transmembrane helix</keyword>
<keyword evidence="1" id="KW-0472">Membrane</keyword>
<evidence type="ECO:0008006" key="7">
    <source>
        <dbReference type="Google" id="ProtNLM"/>
    </source>
</evidence>